<dbReference type="Pfam" id="PF12440">
    <property type="entry name" value="MAGE_N"/>
    <property type="match status" value="1"/>
</dbReference>
<dbReference type="Gene3D" id="1.10.10.1210">
    <property type="entry name" value="MAGE homology domain, winged helix WH2 motif"/>
    <property type="match status" value="1"/>
</dbReference>
<dbReference type="Proteomes" id="UP000694851">
    <property type="component" value="Unplaced"/>
</dbReference>
<dbReference type="Pfam" id="PF01454">
    <property type="entry name" value="MAGE"/>
    <property type="match status" value="2"/>
</dbReference>
<reference evidence="4" key="1">
    <citation type="submission" date="2025-08" db="UniProtKB">
        <authorList>
            <consortium name="RefSeq"/>
        </authorList>
    </citation>
    <scope>IDENTIFICATION</scope>
    <source>
        <tissue evidence="4">Muscle</tissue>
    </source>
</reference>
<feature type="compositionally biased region" description="Low complexity" evidence="1">
    <location>
        <begin position="28"/>
        <end position="53"/>
    </location>
</feature>
<dbReference type="SMART" id="SM01373">
    <property type="entry name" value="MAGE"/>
    <property type="match status" value="1"/>
</dbReference>
<dbReference type="OrthoDB" id="205198at2759"/>
<dbReference type="PANTHER" id="PTHR11736:SF164">
    <property type="entry name" value="MELANOMA-ASSOCIATED ANTIGEN B1"/>
    <property type="match status" value="1"/>
</dbReference>
<dbReference type="FunFam" id="1.10.10.1210:FF:000001">
    <property type="entry name" value="melanoma-associated antigen D1"/>
    <property type="match status" value="1"/>
</dbReference>
<evidence type="ECO:0000256" key="1">
    <source>
        <dbReference type="SAM" id="MobiDB-lite"/>
    </source>
</evidence>
<evidence type="ECO:0000313" key="3">
    <source>
        <dbReference type="Proteomes" id="UP000694851"/>
    </source>
</evidence>
<evidence type="ECO:0000259" key="2">
    <source>
        <dbReference type="PROSITE" id="PS50838"/>
    </source>
</evidence>
<accession>A0A8B7QA88</accession>
<feature type="region of interest" description="Disordered" evidence="1">
    <location>
        <begin position="309"/>
        <end position="345"/>
    </location>
</feature>
<dbReference type="RefSeq" id="XP_019484533.1">
    <property type="nucleotide sequence ID" value="XM_019628988.1"/>
</dbReference>
<dbReference type="PROSITE" id="PS50838">
    <property type="entry name" value="MAGE"/>
    <property type="match status" value="1"/>
</dbReference>
<protein>
    <submittedName>
        <fullName evidence="4">Melanoma-associated antigen B4-like</fullName>
    </submittedName>
</protein>
<dbReference type="SMART" id="SM01392">
    <property type="entry name" value="MAGE_N"/>
    <property type="match status" value="1"/>
</dbReference>
<feature type="compositionally biased region" description="Polar residues" evidence="1">
    <location>
        <begin position="324"/>
        <end position="345"/>
    </location>
</feature>
<sequence>MPRGQKSKLRARERHRLNRAQTQDIKDTPAATAEEEAASSSSSPDCGDGPSTSAVAGSLPAPPSVPATTSAAAGVSCKRSDGGARSRGKKNKHSSQASTSTESSGADLLTRKAGMLVQFLLYKFTMNEPVRKAEMLKIVHKRYREQLPEILTKASVSLDLVFGLELKEVRPNSHSYTLVYNSDDTGDGTLSSAWRLPTRGILMPLLAVIFLRHNSAPEEDIWAILNMWGIYDGQRHLIFGDPRKFITQNLVKEKYLEYRQVPNSDPPRFEFLWGSRAHAEISKMKVLEFLSKINGTSPSDFPCHYEEALRDEEERSRATAATMAGTTSKSSGDSRATSSCASHLE</sequence>
<gene>
    <name evidence="4" type="primary">LOC109374419</name>
</gene>
<feature type="compositionally biased region" description="Low complexity" evidence="1">
    <location>
        <begin position="94"/>
        <end position="104"/>
    </location>
</feature>
<dbReference type="InterPro" id="IPR041898">
    <property type="entry name" value="MAGE_WH1"/>
</dbReference>
<proteinExistence type="predicted"/>
<feature type="compositionally biased region" description="Low complexity" evidence="1">
    <location>
        <begin position="66"/>
        <end position="76"/>
    </location>
</feature>
<dbReference type="GeneID" id="109374419"/>
<dbReference type="AlphaFoldDB" id="A0A8B7QA88"/>
<dbReference type="Gene3D" id="1.10.10.1200">
    <property type="entry name" value="MAGE homology domain, winged helix WH1 motif"/>
    <property type="match status" value="1"/>
</dbReference>
<dbReference type="FunFam" id="1.10.10.1200:FF:000007">
    <property type="entry name" value="Melanoma-associated antigen C2"/>
    <property type="match status" value="1"/>
</dbReference>
<dbReference type="GO" id="GO:0000122">
    <property type="term" value="P:negative regulation of transcription by RNA polymerase II"/>
    <property type="evidence" value="ECO:0007669"/>
    <property type="project" value="TreeGrafter"/>
</dbReference>
<feature type="compositionally biased region" description="Basic residues" evidence="1">
    <location>
        <begin position="1"/>
        <end position="18"/>
    </location>
</feature>
<dbReference type="InterPro" id="IPR041899">
    <property type="entry name" value="MAGE_WH2"/>
</dbReference>
<dbReference type="InterPro" id="IPR037445">
    <property type="entry name" value="MAGE"/>
</dbReference>
<feature type="region of interest" description="Disordered" evidence="1">
    <location>
        <begin position="1"/>
        <end position="105"/>
    </location>
</feature>
<dbReference type="InterPro" id="IPR002190">
    <property type="entry name" value="MHD_dom"/>
</dbReference>
<evidence type="ECO:0000313" key="4">
    <source>
        <dbReference type="RefSeq" id="XP_019484533.1"/>
    </source>
</evidence>
<name>A0A8B7QA88_HIPAR</name>
<dbReference type="GO" id="GO:0005634">
    <property type="term" value="C:nucleus"/>
    <property type="evidence" value="ECO:0007669"/>
    <property type="project" value="TreeGrafter"/>
</dbReference>
<organism evidence="3 4">
    <name type="scientific">Hipposideros armiger</name>
    <name type="common">Great Himalayan leaf-nosed bat</name>
    <dbReference type="NCBI Taxonomy" id="186990"/>
    <lineage>
        <taxon>Eukaryota</taxon>
        <taxon>Metazoa</taxon>
        <taxon>Chordata</taxon>
        <taxon>Craniata</taxon>
        <taxon>Vertebrata</taxon>
        <taxon>Euteleostomi</taxon>
        <taxon>Mammalia</taxon>
        <taxon>Eutheria</taxon>
        <taxon>Laurasiatheria</taxon>
        <taxon>Chiroptera</taxon>
        <taxon>Yinpterochiroptera</taxon>
        <taxon>Rhinolophoidea</taxon>
        <taxon>Hipposideridae</taxon>
        <taxon>Hipposideros</taxon>
    </lineage>
</organism>
<dbReference type="PANTHER" id="PTHR11736">
    <property type="entry name" value="MELANOMA-ASSOCIATED ANTIGEN MAGE ANTIGEN"/>
    <property type="match status" value="1"/>
</dbReference>
<keyword evidence="3" id="KW-1185">Reference proteome</keyword>
<feature type="domain" description="MAGE" evidence="2">
    <location>
        <begin position="109"/>
        <end position="308"/>
    </location>
</feature>
<dbReference type="KEGG" id="hai:109374419"/>
<dbReference type="InterPro" id="IPR021072">
    <property type="entry name" value="MAGE_N"/>
</dbReference>